<dbReference type="GO" id="GO:0016787">
    <property type="term" value="F:hydrolase activity"/>
    <property type="evidence" value="ECO:0007669"/>
    <property type="project" value="InterPro"/>
</dbReference>
<accession>A0A6P8HKA3</accession>
<keyword evidence="3" id="KW-1185">Reference proteome</keyword>
<evidence type="ECO:0000313" key="4">
    <source>
        <dbReference type="RefSeq" id="XP_031553025.1"/>
    </source>
</evidence>
<organism evidence="3 4">
    <name type="scientific">Actinia tenebrosa</name>
    <name type="common">Australian red waratah sea anemone</name>
    <dbReference type="NCBI Taxonomy" id="6105"/>
    <lineage>
        <taxon>Eukaryota</taxon>
        <taxon>Metazoa</taxon>
        <taxon>Cnidaria</taxon>
        <taxon>Anthozoa</taxon>
        <taxon>Hexacorallia</taxon>
        <taxon>Actiniaria</taxon>
        <taxon>Actiniidae</taxon>
        <taxon>Actinia</taxon>
    </lineage>
</organism>
<name>A0A6P8HKA3_ACTTE</name>
<comment type="similarity">
    <text evidence="1">Belongs to the metallo-dependent hydrolases superfamily.</text>
</comment>
<protein>
    <submittedName>
        <fullName evidence="4">Uncharacterized protein LOC116290169</fullName>
    </submittedName>
</protein>
<dbReference type="PANTHER" id="PTHR43569">
    <property type="entry name" value="AMIDOHYDROLASE"/>
    <property type="match status" value="1"/>
</dbReference>
<dbReference type="SUPFAM" id="SSF51556">
    <property type="entry name" value="Metallo-dependent hydrolases"/>
    <property type="match status" value="1"/>
</dbReference>
<proteinExistence type="inferred from homology"/>
<dbReference type="Proteomes" id="UP000515163">
    <property type="component" value="Unplaced"/>
</dbReference>
<evidence type="ECO:0000256" key="1">
    <source>
        <dbReference type="ARBA" id="ARBA00038310"/>
    </source>
</evidence>
<dbReference type="PANTHER" id="PTHR43569:SF2">
    <property type="entry name" value="AMIDOHYDROLASE-RELATED DOMAIN-CONTAINING PROTEIN"/>
    <property type="match status" value="1"/>
</dbReference>
<dbReference type="Gene3D" id="3.20.20.140">
    <property type="entry name" value="Metal-dependent hydrolases"/>
    <property type="match status" value="1"/>
</dbReference>
<gene>
    <name evidence="4" type="primary">LOC116290169</name>
</gene>
<dbReference type="GeneID" id="116290169"/>
<evidence type="ECO:0000259" key="2">
    <source>
        <dbReference type="Pfam" id="PF04909"/>
    </source>
</evidence>
<dbReference type="InterPro" id="IPR052350">
    <property type="entry name" value="Metallo-dep_Lactonases"/>
</dbReference>
<reference evidence="4" key="1">
    <citation type="submission" date="2025-08" db="UniProtKB">
        <authorList>
            <consortium name="RefSeq"/>
        </authorList>
    </citation>
    <scope>IDENTIFICATION</scope>
    <source>
        <tissue evidence="4">Tentacle</tissue>
    </source>
</reference>
<evidence type="ECO:0000313" key="3">
    <source>
        <dbReference type="Proteomes" id="UP000515163"/>
    </source>
</evidence>
<dbReference type="OrthoDB" id="2135488at2759"/>
<dbReference type="KEGG" id="aten:116290169"/>
<dbReference type="InterPro" id="IPR006680">
    <property type="entry name" value="Amidohydro-rel"/>
</dbReference>
<dbReference type="AlphaFoldDB" id="A0A6P8HKA3"/>
<sequence length="283" mass="32439">MAVSSRSDILDCHIHLWDNETYEYPFPPPELKKICKPFFVHDLEEAMKCSPVRQALFVQVNQTYVETDLILDVAKTNNTLVGVVGWVDLQDPHLDSILEKYQKHPKFKGVRHIVEAEPDDWLARQEVQRGLGMLEKRGLTYDLLIRERHFKLAKEVVSKFPKLTFIVDHIAKPDIKGGQCVEEWKAGIAELAKCPNVCCKISGMITEADHDKWTVNDIIPFVKHVLSVFGVDRCLYGSDWPVCYLATDSYNVVYESCLQAISHLSDDDKIKIFCTNATRIYNI</sequence>
<dbReference type="InterPro" id="IPR032466">
    <property type="entry name" value="Metal_Hydrolase"/>
</dbReference>
<dbReference type="RefSeq" id="XP_031553025.1">
    <property type="nucleotide sequence ID" value="XM_031697165.1"/>
</dbReference>
<dbReference type="InParanoid" id="A0A6P8HKA3"/>
<feature type="domain" description="Amidohydrolase-related" evidence="2">
    <location>
        <begin position="11"/>
        <end position="282"/>
    </location>
</feature>
<dbReference type="Pfam" id="PF04909">
    <property type="entry name" value="Amidohydro_2"/>
    <property type="match status" value="1"/>
</dbReference>